<name>A0AAX3M2V5_9BACL</name>
<protein>
    <submittedName>
        <fullName evidence="2">Uncharacterized protein</fullName>
    </submittedName>
</protein>
<feature type="signal peptide" evidence="1">
    <location>
        <begin position="1"/>
        <end position="22"/>
    </location>
</feature>
<dbReference type="KEGG" id="pka:PQ456_01300"/>
<evidence type="ECO:0000313" key="2">
    <source>
        <dbReference type="EMBL" id="WCT56193.1"/>
    </source>
</evidence>
<keyword evidence="1" id="KW-0732">Signal</keyword>
<evidence type="ECO:0000256" key="1">
    <source>
        <dbReference type="SAM" id="SignalP"/>
    </source>
</evidence>
<sequence length="195" mass="22783">MKKLWISHLVIFSLFLNTWSCSNGSTTILQNKEIIEHTDTSEDVKDMKNDEFIQNYLLGHWKISKIIKYSWIMTMSKESAENLVHSEFDFTNDYIKTNSKVWQSILTESDQDTTPMLKDPQYVQNIISKEEFEADDMAKLTELGFHDGTVHMIEVYKDEQYENPWSLGYIYIDSVTPNRAVISTNGVYLEIEKLS</sequence>
<keyword evidence="3" id="KW-1185">Reference proteome</keyword>
<feature type="chain" id="PRO_5043466539" evidence="1">
    <location>
        <begin position="23"/>
        <end position="195"/>
    </location>
</feature>
<dbReference type="AlphaFoldDB" id="A0AAX3M2V5"/>
<dbReference type="Proteomes" id="UP001220509">
    <property type="component" value="Chromosome"/>
</dbReference>
<gene>
    <name evidence="2" type="ORF">PQ456_01300</name>
</gene>
<evidence type="ECO:0000313" key="3">
    <source>
        <dbReference type="Proteomes" id="UP001220509"/>
    </source>
</evidence>
<organism evidence="2 3">
    <name type="scientific">Paenibacillus kyungheensis</name>
    <dbReference type="NCBI Taxonomy" id="1452732"/>
    <lineage>
        <taxon>Bacteria</taxon>
        <taxon>Bacillati</taxon>
        <taxon>Bacillota</taxon>
        <taxon>Bacilli</taxon>
        <taxon>Bacillales</taxon>
        <taxon>Paenibacillaceae</taxon>
        <taxon>Paenibacillus</taxon>
    </lineage>
</organism>
<dbReference type="RefSeq" id="WP_273614498.1">
    <property type="nucleotide sequence ID" value="NZ_CP117416.1"/>
</dbReference>
<proteinExistence type="predicted"/>
<dbReference type="EMBL" id="CP117416">
    <property type="protein sequence ID" value="WCT56193.1"/>
    <property type="molecule type" value="Genomic_DNA"/>
</dbReference>
<accession>A0AAX3M2V5</accession>
<reference evidence="2 3" key="1">
    <citation type="submission" date="2023-02" db="EMBL/GenBank/DDBJ databases">
        <title>Genome sequence of Paenibacillus kyungheensis KACC 18744.</title>
        <authorList>
            <person name="Kim S."/>
            <person name="Heo J."/>
            <person name="Kwon S.-W."/>
        </authorList>
    </citation>
    <scope>NUCLEOTIDE SEQUENCE [LARGE SCALE GENOMIC DNA]</scope>
    <source>
        <strain evidence="2 3">KACC 18744</strain>
    </source>
</reference>